<feature type="region of interest" description="Disordered" evidence="1">
    <location>
        <begin position="88"/>
        <end position="113"/>
    </location>
</feature>
<evidence type="ECO:0000256" key="2">
    <source>
        <dbReference type="SAM" id="SignalP"/>
    </source>
</evidence>
<reference evidence="3 4" key="1">
    <citation type="submission" date="2018-11" db="EMBL/GenBank/DDBJ databases">
        <title>Rhodococcus spongicola sp. nov. and Rhodococcus xishaensis sp. nov. from marine sponges.</title>
        <authorList>
            <person name="Li L."/>
            <person name="Lin H.W."/>
        </authorList>
    </citation>
    <scope>NUCLEOTIDE SEQUENCE [LARGE SCALE GENOMIC DNA]</scope>
    <source>
        <strain evidence="3 4">LHW50502</strain>
    </source>
</reference>
<accession>A0A438ANM8</accession>
<dbReference type="EMBL" id="RKLN01000007">
    <property type="protein sequence ID" value="RVW00423.1"/>
    <property type="molecule type" value="Genomic_DNA"/>
</dbReference>
<keyword evidence="4" id="KW-1185">Reference proteome</keyword>
<evidence type="ECO:0000256" key="1">
    <source>
        <dbReference type="SAM" id="MobiDB-lite"/>
    </source>
</evidence>
<feature type="signal peptide" evidence="2">
    <location>
        <begin position="1"/>
        <end position="27"/>
    </location>
</feature>
<evidence type="ECO:0000313" key="3">
    <source>
        <dbReference type="EMBL" id="RVW00423.1"/>
    </source>
</evidence>
<dbReference type="AlphaFoldDB" id="A0A438ANM8"/>
<keyword evidence="2" id="KW-0732">Signal</keyword>
<dbReference type="RefSeq" id="WP_127948467.1">
    <property type="nucleotide sequence ID" value="NZ_RKLN01000007.1"/>
</dbReference>
<dbReference type="Proteomes" id="UP000284333">
    <property type="component" value="Unassembled WGS sequence"/>
</dbReference>
<name>A0A438ANM8_9NOCA</name>
<protein>
    <submittedName>
        <fullName evidence="3">Uncharacterized protein</fullName>
    </submittedName>
</protein>
<evidence type="ECO:0000313" key="4">
    <source>
        <dbReference type="Proteomes" id="UP000284333"/>
    </source>
</evidence>
<comment type="caution">
    <text evidence="3">The sequence shown here is derived from an EMBL/GenBank/DDBJ whole genome shotgun (WGS) entry which is preliminary data.</text>
</comment>
<gene>
    <name evidence="3" type="ORF">EF834_17390</name>
</gene>
<feature type="chain" id="PRO_5019077413" evidence="2">
    <location>
        <begin position="28"/>
        <end position="113"/>
    </location>
</feature>
<proteinExistence type="predicted"/>
<organism evidence="3 4">
    <name type="scientific">Rhodococcus spongiicola</name>
    <dbReference type="NCBI Taxonomy" id="2487352"/>
    <lineage>
        <taxon>Bacteria</taxon>
        <taxon>Bacillati</taxon>
        <taxon>Actinomycetota</taxon>
        <taxon>Actinomycetes</taxon>
        <taxon>Mycobacteriales</taxon>
        <taxon>Nocardiaceae</taxon>
        <taxon>Rhodococcus</taxon>
    </lineage>
</organism>
<sequence length="113" mass="10973">MGFIRKAMAVVAVTSGLVAGGSGIAQANTATVEPSVQAVSAMASPAPVADTGAGTGLSSVEMVFGSVGLSLALPFILTASVEACMFEAERPDDNPPPPGAASLHALCSPLGSS</sequence>